<organism evidence="2 3">
    <name type="scientific">Eisenbergiella tayi</name>
    <dbReference type="NCBI Taxonomy" id="1432052"/>
    <lineage>
        <taxon>Bacteria</taxon>
        <taxon>Bacillati</taxon>
        <taxon>Bacillota</taxon>
        <taxon>Clostridia</taxon>
        <taxon>Lachnospirales</taxon>
        <taxon>Lachnospiraceae</taxon>
        <taxon>Eisenbergiella</taxon>
    </lineage>
</organism>
<protein>
    <submittedName>
        <fullName evidence="2">dTDP-6-deoxy-3,4-keto-hexulose isomerase</fullName>
    </submittedName>
</protein>
<reference evidence="2 3" key="1">
    <citation type="submission" date="2016-08" db="EMBL/GenBank/DDBJ databases">
        <title>Characterization of Isolates of Eisenbergiella tayi Derived from Blood Cultures, Using Whole Genome Sequencing.</title>
        <authorList>
            <person name="Bernier A.-M."/>
            <person name="Burdz T."/>
            <person name="Wiebe D."/>
            <person name="Bernard K."/>
        </authorList>
    </citation>
    <scope>NUCLEOTIDE SEQUENCE [LARGE SCALE GENOMIC DNA]</scope>
    <source>
        <strain evidence="2 3">NML120146</strain>
    </source>
</reference>
<proteinExistence type="predicted"/>
<accession>A0ABX3AIA8</accession>
<feature type="domain" description="Sugar 3,4-ketoisomerase QdtA cupin" evidence="1">
    <location>
        <begin position="5"/>
        <end position="128"/>
    </location>
</feature>
<dbReference type="EMBL" id="MEHD01000021">
    <property type="protein sequence ID" value="ODR57782.1"/>
    <property type="molecule type" value="Genomic_DNA"/>
</dbReference>
<dbReference type="InterPro" id="IPR014710">
    <property type="entry name" value="RmlC-like_jellyroll"/>
</dbReference>
<dbReference type="Gene3D" id="2.60.120.10">
    <property type="entry name" value="Jelly Rolls"/>
    <property type="match status" value="1"/>
</dbReference>
<dbReference type="InterPro" id="IPR011051">
    <property type="entry name" value="RmlC_Cupin_sf"/>
</dbReference>
<sequence>MIYKRLEFNVHGDDRGSLIALEQFQSIPFAIKRIYYIYGTKDNVRRGFHAHKKLKQVLICISGHCNLLLDDGYEKTDIFLNKRNIGVYLDRPIWREMYNFSSDAVLLCIASEIYDESDYIRDYSEFLYCIGKEN</sequence>
<evidence type="ECO:0000313" key="2">
    <source>
        <dbReference type="EMBL" id="ODR57782.1"/>
    </source>
</evidence>
<keyword evidence="3" id="KW-1185">Reference proteome</keyword>
<gene>
    <name evidence="2" type="ORF">BEI63_10475</name>
</gene>
<dbReference type="Pfam" id="PF05523">
    <property type="entry name" value="FdtA"/>
    <property type="match status" value="1"/>
</dbReference>
<dbReference type="GO" id="GO:0016853">
    <property type="term" value="F:isomerase activity"/>
    <property type="evidence" value="ECO:0007669"/>
    <property type="project" value="UniProtKB-KW"/>
</dbReference>
<dbReference type="CDD" id="cd20292">
    <property type="entry name" value="cupin_QdtA-like"/>
    <property type="match status" value="1"/>
</dbReference>
<dbReference type="SUPFAM" id="SSF51182">
    <property type="entry name" value="RmlC-like cupins"/>
    <property type="match status" value="1"/>
</dbReference>
<name>A0ABX3AIA8_9FIRM</name>
<dbReference type="Proteomes" id="UP000094869">
    <property type="component" value="Unassembled WGS sequence"/>
</dbReference>
<keyword evidence="2" id="KW-0413">Isomerase</keyword>
<comment type="caution">
    <text evidence="2">The sequence shown here is derived from an EMBL/GenBank/DDBJ whole genome shotgun (WGS) entry which is preliminary data.</text>
</comment>
<evidence type="ECO:0000259" key="1">
    <source>
        <dbReference type="Pfam" id="PF05523"/>
    </source>
</evidence>
<dbReference type="InterPro" id="IPR008894">
    <property type="entry name" value="QdtA_cupin_dom"/>
</dbReference>
<evidence type="ECO:0000313" key="3">
    <source>
        <dbReference type="Proteomes" id="UP000094869"/>
    </source>
</evidence>